<gene>
    <name evidence="2" type="ORF">SLS62_001671</name>
</gene>
<organism evidence="2 3">
    <name type="scientific">Diatrype stigma</name>
    <dbReference type="NCBI Taxonomy" id="117547"/>
    <lineage>
        <taxon>Eukaryota</taxon>
        <taxon>Fungi</taxon>
        <taxon>Dikarya</taxon>
        <taxon>Ascomycota</taxon>
        <taxon>Pezizomycotina</taxon>
        <taxon>Sordariomycetes</taxon>
        <taxon>Xylariomycetidae</taxon>
        <taxon>Xylariales</taxon>
        <taxon>Diatrypaceae</taxon>
        <taxon>Diatrype</taxon>
    </lineage>
</organism>
<evidence type="ECO:0000313" key="3">
    <source>
        <dbReference type="Proteomes" id="UP001320420"/>
    </source>
</evidence>
<keyword evidence="3" id="KW-1185">Reference proteome</keyword>
<evidence type="ECO:0000313" key="2">
    <source>
        <dbReference type="EMBL" id="KAK7756445.1"/>
    </source>
</evidence>
<feature type="compositionally biased region" description="Low complexity" evidence="1">
    <location>
        <begin position="60"/>
        <end position="69"/>
    </location>
</feature>
<dbReference type="AlphaFoldDB" id="A0AAN9V1N9"/>
<sequence length="289" mass="31768">MKSRLTRDILQSRQSDNQLADLGSINEYLAQRKRIVIDKLMALLEDWLENNPAFARHAQEGSASSSQDAASEEGVKRSSASHSAGGRPRQKRALQANGTNGSDSNGDENVYEYGEGKYAQGCYKDTLEFSEYVREELPQRVRSELEDRCNEFDNRIRTAFVSIVQSILGDMTKQFKEQHKVPAASKEGSTKSAARDSEPPVIEGTSSSSSSSASCPNPANYFEYDYFQLLSQGSSLSFPMDDGGDMNFDCRLSPNPEFHSDLLDADNLEDSAYVSLEGSAGSPASCKGY</sequence>
<dbReference type="Proteomes" id="UP001320420">
    <property type="component" value="Unassembled WGS sequence"/>
</dbReference>
<protein>
    <submittedName>
        <fullName evidence="2">Uncharacterized protein</fullName>
    </submittedName>
</protein>
<accession>A0AAN9V1N9</accession>
<dbReference type="EMBL" id="JAKJXP020000007">
    <property type="protein sequence ID" value="KAK7756445.1"/>
    <property type="molecule type" value="Genomic_DNA"/>
</dbReference>
<feature type="region of interest" description="Disordered" evidence="1">
    <location>
        <begin position="58"/>
        <end position="111"/>
    </location>
</feature>
<name>A0AAN9V1N9_9PEZI</name>
<feature type="region of interest" description="Disordered" evidence="1">
    <location>
        <begin position="178"/>
        <end position="214"/>
    </location>
</feature>
<comment type="caution">
    <text evidence="2">The sequence shown here is derived from an EMBL/GenBank/DDBJ whole genome shotgun (WGS) entry which is preliminary data.</text>
</comment>
<evidence type="ECO:0000256" key="1">
    <source>
        <dbReference type="SAM" id="MobiDB-lite"/>
    </source>
</evidence>
<reference evidence="2 3" key="1">
    <citation type="submission" date="2024-02" db="EMBL/GenBank/DDBJ databases">
        <title>De novo assembly and annotation of 12 fungi associated with fruit tree decline syndrome in Ontario, Canada.</title>
        <authorList>
            <person name="Sulman M."/>
            <person name="Ellouze W."/>
            <person name="Ilyukhin E."/>
        </authorList>
    </citation>
    <scope>NUCLEOTIDE SEQUENCE [LARGE SCALE GENOMIC DNA]</scope>
    <source>
        <strain evidence="2 3">M11/M66-122</strain>
    </source>
</reference>
<proteinExistence type="predicted"/>